<dbReference type="Proteomes" id="UP000317778">
    <property type="component" value="Unassembled WGS sequence"/>
</dbReference>
<dbReference type="AlphaFoldDB" id="A0A532UNV2"/>
<evidence type="ECO:0000313" key="1">
    <source>
        <dbReference type="EMBL" id="TKJ36606.1"/>
    </source>
</evidence>
<protein>
    <submittedName>
        <fullName evidence="1">Uncharacterized protein</fullName>
    </submittedName>
</protein>
<proteinExistence type="predicted"/>
<name>A0A532UNV2_UNCT6</name>
<accession>A0A532UNV2</accession>
<reference evidence="1 2" key="1">
    <citation type="submission" date="2017-06" db="EMBL/GenBank/DDBJ databases">
        <title>Novel microbial phyla capable of carbon fixation and sulfur reduction in deep-sea sediments.</title>
        <authorList>
            <person name="Huang J."/>
            <person name="Baker B."/>
            <person name="Wang Y."/>
        </authorList>
    </citation>
    <scope>NUCLEOTIDE SEQUENCE [LARGE SCALE GENOMIC DNA]</scope>
    <source>
        <strain evidence="1">B3_TA06</strain>
    </source>
</reference>
<evidence type="ECO:0000313" key="2">
    <source>
        <dbReference type="Proteomes" id="UP000317778"/>
    </source>
</evidence>
<organism evidence="1 2">
    <name type="scientific">candidate division TA06 bacterium B3_TA06</name>
    <dbReference type="NCBI Taxonomy" id="2012487"/>
    <lineage>
        <taxon>Bacteria</taxon>
        <taxon>Bacteria division TA06</taxon>
    </lineage>
</organism>
<sequence length="213" mass="25248">MPDINAEELLEKAWDEFRRDYDERVREYSESLGREDEEKAKKEHWILWNEADLMVQLGRYTYDHLARNSPSAVEMHFEKNLTRANFEGYDFEGSLDELKKRLKRKQGPKVDLIIVQENSLGRFLLCAEAKFFHCSEESISRGKRTAKTAIEKDIETLVAIRDLGIAERVIFILFDDYYWIRNEDIESFVENACKEHKIIPLMHNSKAKVEPWK</sequence>
<gene>
    <name evidence="1" type="ORF">CEE36_11440</name>
</gene>
<comment type="caution">
    <text evidence="1">The sequence shown here is derived from an EMBL/GenBank/DDBJ whole genome shotgun (WGS) entry which is preliminary data.</text>
</comment>
<dbReference type="EMBL" id="NJBO01000039">
    <property type="protein sequence ID" value="TKJ36606.1"/>
    <property type="molecule type" value="Genomic_DNA"/>
</dbReference>